<sequence length="334" mass="33727">MASGSDDDPRIGDLSEGQVLRAILARTAPASHAVLGPGDDAAVVAAPSGSVVVTADTLVEGPDFRLAWSTGYDLGWKSAAVNLSDIAAMGAVPTALLVSLAVPADTRLSFIEAMADGFRECCAQLAPGCSVVGGDLTVSDLLMIAVTALGDLGGRTAVTRAGARPGDVVAVAGELGVAAAGLGLLFGRFREGTTPVTVDRSALDAVQQHALDRQLRPLPPLRLGTVAADAGATAMMDLSDGLALDASRLADASNVTIALSGPAVDAVAFGGDRGRALGGGEDHGLLATFPPGVLPGGFARLGTVTARSHASVLVDGRPVEHSGWDPYRDWDHSR</sequence>
<keyword evidence="1 3" id="KW-0418">Kinase</keyword>
<evidence type="ECO:0000259" key="2">
    <source>
        <dbReference type="Pfam" id="PF00586"/>
    </source>
</evidence>
<comment type="function">
    <text evidence="1">Catalyzes the ATP-dependent phosphorylation of thiamine-monophosphate (TMP) to form thiamine-pyrophosphate (TPP), the active form of vitamin B1.</text>
</comment>
<accession>A0A7D8AD39</accession>
<reference evidence="3 4" key="1">
    <citation type="journal article" date="2020" name="Front. Microbiol.">
        <title>Design of Bacterial Strain-Specific qPCR Assays Using NGS Data and Publicly Available Resources and Its Application to Track Biocontrol Strains.</title>
        <authorList>
            <person name="Hernandez I."/>
            <person name="Sant C."/>
            <person name="Martinez R."/>
            <person name="Fernandez C."/>
        </authorList>
    </citation>
    <scope>NUCLEOTIDE SEQUENCE [LARGE SCALE GENOMIC DNA]</scope>
    <source>
        <strain evidence="3 4">B24</strain>
    </source>
</reference>
<dbReference type="InterPro" id="IPR006283">
    <property type="entry name" value="ThiL-like"/>
</dbReference>
<dbReference type="AlphaFoldDB" id="A0A7D8AD39"/>
<feature type="binding site" evidence="1">
    <location>
        <position position="85"/>
    </location>
    <ligand>
        <name>Mg(2+)</name>
        <dbReference type="ChEBI" id="CHEBI:18420"/>
        <label>4</label>
    </ligand>
</feature>
<dbReference type="UniPathway" id="UPA00060">
    <property type="reaction ID" value="UER00142"/>
</dbReference>
<comment type="caution">
    <text evidence="1">Lacks conserved residue(s) required for the propagation of feature annotation.</text>
</comment>
<evidence type="ECO:0000313" key="4">
    <source>
        <dbReference type="Proteomes" id="UP000515708"/>
    </source>
</evidence>
<feature type="binding site" evidence="1">
    <location>
        <position position="239"/>
    </location>
    <ligand>
        <name>ATP</name>
        <dbReference type="ChEBI" id="CHEBI:30616"/>
    </ligand>
</feature>
<organism evidence="3 4">
    <name type="scientific">Microbacterium esteraromaticum</name>
    <dbReference type="NCBI Taxonomy" id="57043"/>
    <lineage>
        <taxon>Bacteria</taxon>
        <taxon>Bacillati</taxon>
        <taxon>Actinomycetota</taxon>
        <taxon>Actinomycetes</taxon>
        <taxon>Micrococcales</taxon>
        <taxon>Microbacteriaceae</taxon>
        <taxon>Microbacterium</taxon>
    </lineage>
</organism>
<comment type="miscellaneous">
    <text evidence="1">Reaction mechanism of ThiL seems to utilize a direct, inline transfer of the gamma-phosphate of ATP to TMP rather than a phosphorylated enzyme intermediate.</text>
</comment>
<dbReference type="NCBIfam" id="TIGR01379">
    <property type="entry name" value="thiL"/>
    <property type="match status" value="1"/>
</dbReference>
<feature type="binding site" evidence="1">
    <location>
        <position position="160"/>
    </location>
    <ligand>
        <name>ATP</name>
        <dbReference type="ChEBI" id="CHEBI:30616"/>
    </ligand>
</feature>
<keyword evidence="1" id="KW-0460">Magnesium</keyword>
<dbReference type="HAMAP" id="MF_02128">
    <property type="entry name" value="TMP_kinase"/>
    <property type="match status" value="1"/>
</dbReference>
<dbReference type="Gene3D" id="3.90.650.10">
    <property type="entry name" value="PurM-like C-terminal domain"/>
    <property type="match status" value="1"/>
</dbReference>
<evidence type="ECO:0000313" key="3">
    <source>
        <dbReference type="EMBL" id="QMU98041.1"/>
    </source>
</evidence>
<name>A0A7D8AD39_9MICO</name>
<feature type="binding site" evidence="1">
    <location>
        <position position="240"/>
    </location>
    <ligand>
        <name>Mg(2+)</name>
        <dbReference type="ChEBI" id="CHEBI:18420"/>
        <label>5</label>
    </ligand>
</feature>
<feature type="binding site" evidence="1">
    <location>
        <position position="85"/>
    </location>
    <ligand>
        <name>Mg(2+)</name>
        <dbReference type="ChEBI" id="CHEBI:18420"/>
        <label>2</label>
    </ligand>
</feature>
<dbReference type="Gene3D" id="3.30.1330.10">
    <property type="entry name" value="PurM-like, N-terminal domain"/>
    <property type="match status" value="1"/>
</dbReference>
<feature type="binding site" evidence="1">
    <location>
        <position position="85"/>
    </location>
    <ligand>
        <name>Mg(2+)</name>
        <dbReference type="ChEBI" id="CHEBI:18420"/>
        <label>3</label>
    </ligand>
</feature>
<feature type="binding site" evidence="1">
    <location>
        <position position="40"/>
    </location>
    <ligand>
        <name>Mg(2+)</name>
        <dbReference type="ChEBI" id="CHEBI:18420"/>
        <label>3</label>
    </ligand>
</feature>
<dbReference type="RefSeq" id="WP_182253053.1">
    <property type="nucleotide sequence ID" value="NZ_CP043732.1"/>
</dbReference>
<feature type="binding site" evidence="1">
    <location>
        <position position="56"/>
    </location>
    <ligand>
        <name>Mg(2+)</name>
        <dbReference type="ChEBI" id="CHEBI:18420"/>
        <label>2</label>
    </ligand>
</feature>
<comment type="pathway">
    <text evidence="1">Cofactor biosynthesis; thiamine diphosphate biosynthesis; thiamine diphosphate from thiamine phosphate: step 1/1.</text>
</comment>
<dbReference type="GO" id="GO:0009228">
    <property type="term" value="P:thiamine biosynthetic process"/>
    <property type="evidence" value="ECO:0007669"/>
    <property type="project" value="UniProtKB-KW"/>
</dbReference>
<dbReference type="CDD" id="cd02194">
    <property type="entry name" value="ThiL"/>
    <property type="match status" value="1"/>
</dbReference>
<feature type="binding site" evidence="1">
    <location>
        <position position="56"/>
    </location>
    <ligand>
        <name>Mg(2+)</name>
        <dbReference type="ChEBI" id="CHEBI:18420"/>
        <label>1</label>
    </ligand>
</feature>
<feature type="domain" description="PurM-like N-terminal" evidence="2">
    <location>
        <begin position="38"/>
        <end position="150"/>
    </location>
</feature>
<keyword evidence="1" id="KW-0067">ATP-binding</keyword>
<feature type="binding site" evidence="1">
    <location>
        <position position="135"/>
    </location>
    <ligand>
        <name>Mg(2+)</name>
        <dbReference type="ChEBI" id="CHEBI:18420"/>
        <label>1</label>
    </ligand>
</feature>
<dbReference type="PANTHER" id="PTHR30270">
    <property type="entry name" value="THIAMINE-MONOPHOSPHATE KINASE"/>
    <property type="match status" value="1"/>
</dbReference>
<protein>
    <recommendedName>
        <fullName evidence="1">Thiamine-monophosphate kinase</fullName>
        <shortName evidence="1">TMP kinase</shortName>
        <shortName evidence="1">Thiamine-phosphate kinase</shortName>
        <ecNumber evidence="1">2.7.4.16</ecNumber>
    </recommendedName>
</protein>
<dbReference type="PANTHER" id="PTHR30270:SF0">
    <property type="entry name" value="THIAMINE-MONOPHOSPHATE KINASE"/>
    <property type="match status" value="1"/>
</dbReference>
<dbReference type="InterPro" id="IPR016188">
    <property type="entry name" value="PurM-like_N"/>
</dbReference>
<dbReference type="GO" id="GO:0000287">
    <property type="term" value="F:magnesium ion binding"/>
    <property type="evidence" value="ECO:0007669"/>
    <property type="project" value="UniProtKB-UniRule"/>
</dbReference>
<comment type="similarity">
    <text evidence="1">Belongs to the thiamine-monophosphate kinase family.</text>
</comment>
<dbReference type="SUPFAM" id="SSF55326">
    <property type="entry name" value="PurM N-terminal domain-like"/>
    <property type="match status" value="1"/>
</dbReference>
<dbReference type="GO" id="GO:0009030">
    <property type="term" value="F:thiamine-phosphate kinase activity"/>
    <property type="evidence" value="ECO:0007669"/>
    <property type="project" value="UniProtKB-UniRule"/>
</dbReference>
<dbReference type="EC" id="2.7.4.16" evidence="1"/>
<feature type="binding site" evidence="1">
    <location>
        <position position="281"/>
    </location>
    <ligand>
        <name>substrate</name>
    </ligand>
</feature>
<dbReference type="GO" id="GO:0005524">
    <property type="term" value="F:ATP binding"/>
    <property type="evidence" value="ECO:0007669"/>
    <property type="project" value="UniProtKB-UniRule"/>
</dbReference>
<dbReference type="EMBL" id="CP043732">
    <property type="protein sequence ID" value="QMU98041.1"/>
    <property type="molecule type" value="Genomic_DNA"/>
</dbReference>
<keyword evidence="1 3" id="KW-0808">Transferase</keyword>
<dbReference type="InterPro" id="IPR036676">
    <property type="entry name" value="PurM-like_C_sf"/>
</dbReference>
<dbReference type="SUPFAM" id="SSF56042">
    <property type="entry name" value="PurM C-terminal domain-like"/>
    <property type="match status" value="1"/>
</dbReference>
<keyword evidence="1" id="KW-0547">Nucleotide-binding</keyword>
<evidence type="ECO:0000256" key="1">
    <source>
        <dbReference type="HAMAP-Rule" id="MF_02128"/>
    </source>
</evidence>
<feature type="binding site" evidence="1">
    <location>
        <position position="324"/>
    </location>
    <ligand>
        <name>substrate</name>
    </ligand>
</feature>
<feature type="binding site" evidence="1">
    <location>
        <position position="237"/>
    </location>
    <ligand>
        <name>Mg(2+)</name>
        <dbReference type="ChEBI" id="CHEBI:18420"/>
        <label>3</label>
    </ligand>
</feature>
<dbReference type="Proteomes" id="UP000515708">
    <property type="component" value="Chromosome"/>
</dbReference>
<keyword evidence="1" id="KW-0479">Metal-binding</keyword>
<feature type="binding site" evidence="1">
    <location>
        <begin position="134"/>
        <end position="135"/>
    </location>
    <ligand>
        <name>ATP</name>
        <dbReference type="ChEBI" id="CHEBI:30616"/>
    </ligand>
</feature>
<proteinExistence type="inferred from homology"/>
<dbReference type="PIRSF" id="PIRSF005303">
    <property type="entry name" value="Thiam_monoph_kin"/>
    <property type="match status" value="1"/>
</dbReference>
<keyword evidence="1" id="KW-0784">Thiamine biosynthesis</keyword>
<feature type="binding site" evidence="1">
    <location>
        <position position="63"/>
    </location>
    <ligand>
        <name>substrate</name>
    </ligand>
</feature>
<feature type="binding site" evidence="1">
    <location>
        <position position="54"/>
    </location>
    <ligand>
        <name>Mg(2+)</name>
        <dbReference type="ChEBI" id="CHEBI:18420"/>
        <label>4</label>
    </ligand>
</feature>
<dbReference type="Pfam" id="PF00586">
    <property type="entry name" value="AIRS"/>
    <property type="match status" value="1"/>
</dbReference>
<dbReference type="GO" id="GO:0009229">
    <property type="term" value="P:thiamine diphosphate biosynthetic process"/>
    <property type="evidence" value="ECO:0007669"/>
    <property type="project" value="UniProtKB-UniRule"/>
</dbReference>
<comment type="catalytic activity">
    <reaction evidence="1">
        <text>thiamine phosphate + ATP = thiamine diphosphate + ADP</text>
        <dbReference type="Rhea" id="RHEA:15913"/>
        <dbReference type="ChEBI" id="CHEBI:30616"/>
        <dbReference type="ChEBI" id="CHEBI:37575"/>
        <dbReference type="ChEBI" id="CHEBI:58937"/>
        <dbReference type="ChEBI" id="CHEBI:456216"/>
        <dbReference type="EC" id="2.7.4.16"/>
    </reaction>
</comment>
<gene>
    <name evidence="1 3" type="primary">thiL</name>
    <name evidence="3" type="ORF">FVO59_13165</name>
</gene>
<feature type="binding site" evidence="1">
    <location>
        <position position="40"/>
    </location>
    <ligand>
        <name>Mg(2+)</name>
        <dbReference type="ChEBI" id="CHEBI:18420"/>
        <label>4</label>
    </ligand>
</feature>
<dbReference type="InterPro" id="IPR036921">
    <property type="entry name" value="PurM-like_N_sf"/>
</dbReference>